<accession>A0A926IFR6</accession>
<dbReference type="InterPro" id="IPR027291">
    <property type="entry name" value="Glyco_hydro_38_N_sf"/>
</dbReference>
<dbReference type="GO" id="GO:0004559">
    <property type="term" value="F:alpha-mannosidase activity"/>
    <property type="evidence" value="ECO:0007669"/>
    <property type="project" value="InterPro"/>
</dbReference>
<dbReference type="Pfam" id="PF07748">
    <property type="entry name" value="Glyco_hydro_38C"/>
    <property type="match status" value="1"/>
</dbReference>
<dbReference type="GO" id="GO:0030246">
    <property type="term" value="F:carbohydrate binding"/>
    <property type="evidence" value="ECO:0007669"/>
    <property type="project" value="InterPro"/>
</dbReference>
<keyword evidence="3" id="KW-0378">Hydrolase</keyword>
<dbReference type="Gene3D" id="2.60.40.2220">
    <property type="match status" value="1"/>
</dbReference>
<name>A0A926IFR6_9FIRM</name>
<keyword evidence="4" id="KW-0326">Glycosidase</keyword>
<dbReference type="EMBL" id="JACRSY010000039">
    <property type="protein sequence ID" value="MBC8581168.1"/>
    <property type="molecule type" value="Genomic_DNA"/>
</dbReference>
<dbReference type="InterPro" id="IPR041147">
    <property type="entry name" value="GH38_C"/>
</dbReference>
<evidence type="ECO:0000256" key="1">
    <source>
        <dbReference type="ARBA" id="ARBA00009792"/>
    </source>
</evidence>
<comment type="caution">
    <text evidence="6">The sequence shown here is derived from an EMBL/GenBank/DDBJ whole genome shotgun (WGS) entry which is preliminary data.</text>
</comment>
<dbReference type="InterPro" id="IPR041509">
    <property type="entry name" value="GH38_beta-1"/>
</dbReference>
<evidence type="ECO:0000256" key="3">
    <source>
        <dbReference type="ARBA" id="ARBA00022801"/>
    </source>
</evidence>
<dbReference type="SUPFAM" id="SSF74650">
    <property type="entry name" value="Galactose mutarotase-like"/>
    <property type="match status" value="1"/>
</dbReference>
<dbReference type="Gene3D" id="3.20.110.10">
    <property type="entry name" value="Glycoside hydrolase 38, N terminal domain"/>
    <property type="match status" value="1"/>
</dbReference>
<dbReference type="Gene3D" id="2.70.98.30">
    <property type="entry name" value="Golgi alpha-mannosidase II, domain 4"/>
    <property type="match status" value="1"/>
</dbReference>
<gene>
    <name evidence="6" type="ORF">H8718_16745</name>
</gene>
<comment type="similarity">
    <text evidence="1">Belongs to the glycosyl hydrolase 38 family.</text>
</comment>
<keyword evidence="7" id="KW-1185">Reference proteome</keyword>
<dbReference type="Pfam" id="PF09261">
    <property type="entry name" value="Alpha-mann_mid"/>
    <property type="match status" value="1"/>
</dbReference>
<keyword evidence="2" id="KW-0479">Metal-binding</keyword>
<dbReference type="InterPro" id="IPR011330">
    <property type="entry name" value="Glyco_hydro/deAcase_b/a-brl"/>
</dbReference>
<proteinExistence type="inferred from homology"/>
<dbReference type="Proteomes" id="UP000655830">
    <property type="component" value="Unassembled WGS sequence"/>
</dbReference>
<protein>
    <submittedName>
        <fullName evidence="6">Alpha-mannosidase</fullName>
    </submittedName>
</protein>
<reference evidence="6" key="1">
    <citation type="submission" date="2020-08" db="EMBL/GenBank/DDBJ databases">
        <title>Genome public.</title>
        <authorList>
            <person name="Liu C."/>
            <person name="Sun Q."/>
        </authorList>
    </citation>
    <scope>NUCLEOTIDE SEQUENCE</scope>
    <source>
        <strain evidence="6">NSJ-12</strain>
    </source>
</reference>
<dbReference type="SMART" id="SM00872">
    <property type="entry name" value="Alpha-mann_mid"/>
    <property type="match status" value="1"/>
</dbReference>
<feature type="domain" description="Glycoside hydrolase family 38 central" evidence="5">
    <location>
        <begin position="297"/>
        <end position="370"/>
    </location>
</feature>
<evidence type="ECO:0000313" key="6">
    <source>
        <dbReference type="EMBL" id="MBC8581168.1"/>
    </source>
</evidence>
<organism evidence="6 7">
    <name type="scientific">Zhenhengia yiwuensis</name>
    <dbReference type="NCBI Taxonomy" id="2763666"/>
    <lineage>
        <taxon>Bacteria</taxon>
        <taxon>Bacillati</taxon>
        <taxon>Bacillota</taxon>
        <taxon>Clostridia</taxon>
        <taxon>Lachnospirales</taxon>
        <taxon>Lachnospiraceae</taxon>
        <taxon>Zhenhengia</taxon>
    </lineage>
</organism>
<dbReference type="Gene3D" id="1.20.1270.50">
    <property type="entry name" value="Glycoside hydrolase family 38, central domain"/>
    <property type="match status" value="1"/>
</dbReference>
<dbReference type="InterPro" id="IPR037094">
    <property type="entry name" value="Glyco_hydro_38_cen_sf"/>
</dbReference>
<dbReference type="SUPFAM" id="SSF88713">
    <property type="entry name" value="Glycoside hydrolase/deacetylase"/>
    <property type="match status" value="1"/>
</dbReference>
<dbReference type="InterPro" id="IPR011013">
    <property type="entry name" value="Gal_mutarotase_sf_dom"/>
</dbReference>
<dbReference type="CDD" id="cd10814">
    <property type="entry name" value="GH38N_AMII_SpGH38_like"/>
    <property type="match status" value="1"/>
</dbReference>
<dbReference type="Pfam" id="PF18438">
    <property type="entry name" value="Glyco_hydro_38"/>
    <property type="match status" value="1"/>
</dbReference>
<evidence type="ECO:0000256" key="2">
    <source>
        <dbReference type="ARBA" id="ARBA00022723"/>
    </source>
</evidence>
<dbReference type="GO" id="GO:0046872">
    <property type="term" value="F:metal ion binding"/>
    <property type="evidence" value="ECO:0007669"/>
    <property type="project" value="UniProtKB-KW"/>
</dbReference>
<dbReference type="PANTHER" id="PTHR46017">
    <property type="entry name" value="ALPHA-MANNOSIDASE 2C1"/>
    <property type="match status" value="1"/>
</dbReference>
<dbReference type="Gene3D" id="2.60.40.2210">
    <property type="match status" value="1"/>
</dbReference>
<dbReference type="GO" id="GO:0009313">
    <property type="term" value="P:oligosaccharide catabolic process"/>
    <property type="evidence" value="ECO:0007669"/>
    <property type="project" value="TreeGrafter"/>
</dbReference>
<evidence type="ECO:0000259" key="5">
    <source>
        <dbReference type="SMART" id="SM00872"/>
    </source>
</evidence>
<dbReference type="SUPFAM" id="SSF88688">
    <property type="entry name" value="Families 57/38 glycoside transferase middle domain"/>
    <property type="match status" value="1"/>
</dbReference>
<dbReference type="GO" id="GO:0006013">
    <property type="term" value="P:mannose metabolic process"/>
    <property type="evidence" value="ECO:0007669"/>
    <property type="project" value="InterPro"/>
</dbReference>
<sequence>MKQTKKAHVISHTHWDREWYLPYEKHHMLLIEFMDTLLDTLERDPEYKSFHLDGQTIILEDYLQVRPEKKEILTKMIKEGRIHIGPWYILQDEWLTSSEANVRNLQVGHDDAKMYGDVCKVGYFPDSFGNMGQAPQMLQQAGIETAVFGRGVKPTGFNNEVSGEAFESPYSEMYWESPDGSKVLGVLFANWYCNGMEVPTDKEELVKYWDQKLAGAAHFASTDHMLFMNGCDHQPVQTDLSEALNNAKEFYKDVEFIHSNFPDYIEAIKAELPDNLVTIHGELRSQQTDGFGTLANTASARIYLKQMNAKCQTLFEKVAEPIAAIASKMGMDYPHHLFTYGWKVLMQNHPHDSICGCSVDEVHREMVSRFEKAEQVALHIIDEAMAYIKAQLDTMKFKNISEEAEPFFVVNPTGWEKSGLVEFKLEVAKKYFGPGYVQGAIDDAKEAKVPTYKIVDENGNELKGEIEELGLHFGYDLPKDKFRQPYMCQELKVTVEIEKLAAFDIKRLALIPVAEKAAEEGSLVKDGCILENDFLSAKVEDNGSITITHKATGKVFEEQCIYEDHGDLGNEYVYFMPLGEKPITSKDAKAEIRVVKNLPHVAAIETKVTINIPKSANEQLDKEMRELVWFTGRKAQRVEETIPMEITTVYTLERLSRGIKVKTSFNNQALDHRVRALFTTNIDSPFHYADSIFEVAKRDTVPSKEWRNPCNAQHQQAFINVHDENVGLTVANKGLNEYELLRDGMSTIALTIHRGTRELGDWGVFPTPEAQCLGHQEVEFEIIPHGAGDDVYASYVEAYQFQIPFAAMQTVVKEGAVKEYAPIIAPKAAMSTMYSSLKVSKETGDIVTRWYSVSDQEENLTLEADMPMYMSNLLEENHGAVDHTVAVKPYQIITLGFGK</sequence>
<evidence type="ECO:0000256" key="4">
    <source>
        <dbReference type="ARBA" id="ARBA00023295"/>
    </source>
</evidence>
<dbReference type="PANTHER" id="PTHR46017:SF2">
    <property type="entry name" value="MANNOSYLGLYCERATE HYDROLASE"/>
    <property type="match status" value="1"/>
</dbReference>
<dbReference type="InterPro" id="IPR011682">
    <property type="entry name" value="Glyco_hydro_38_C"/>
</dbReference>
<dbReference type="Pfam" id="PF17677">
    <property type="entry name" value="Glyco_hydro38C2"/>
    <property type="match status" value="1"/>
</dbReference>
<dbReference type="Pfam" id="PF01074">
    <property type="entry name" value="Glyco_hydro_38N"/>
    <property type="match status" value="1"/>
</dbReference>
<dbReference type="InterPro" id="IPR028995">
    <property type="entry name" value="Glyco_hydro_57/38_cen_sf"/>
</dbReference>
<dbReference type="AlphaFoldDB" id="A0A926IFR6"/>
<dbReference type="InterPro" id="IPR015341">
    <property type="entry name" value="Glyco_hydro_38_cen"/>
</dbReference>
<dbReference type="InterPro" id="IPR000602">
    <property type="entry name" value="Glyco_hydro_38_N"/>
</dbReference>
<dbReference type="RefSeq" id="WP_249333959.1">
    <property type="nucleotide sequence ID" value="NZ_JACRSY010000039.1"/>
</dbReference>
<evidence type="ECO:0000313" key="7">
    <source>
        <dbReference type="Proteomes" id="UP000655830"/>
    </source>
</evidence>